<dbReference type="RefSeq" id="WP_058031043.1">
    <property type="nucleotide sequence ID" value="NZ_CP013187.1"/>
</dbReference>
<sequence>MATEQNNLTLVVLAGGLGSRFGGNKQITPLPKLERTIMELSIEDAFNAGIKQAVLIINKAVRAELEQTILPRLPKTMHINLVEQSIDMLPSEFKHLADHRTKPWGTGHALLCAKPYVTGPAVVITADDYYGPNAYKQMVEHFSQSQDASSMAMVAFPIEKTLSEQGGVNRGICEVEQQSLRCVTETLNIHQTEHGLVGEIEGKLQTLDSHCLASMTFWGITPILMAKLESDFRKFLEAYDSDVKKEYYLPNCIQSCIESKLASVSVYSAIDYWFGVTYKEELTSVAGKIYEHRQG</sequence>
<dbReference type="InterPro" id="IPR005835">
    <property type="entry name" value="NTP_transferase_dom"/>
</dbReference>
<dbReference type="SUPFAM" id="SSF53448">
    <property type="entry name" value="Nucleotide-diphospho-sugar transferases"/>
    <property type="match status" value="1"/>
</dbReference>
<evidence type="ECO:0000256" key="1">
    <source>
        <dbReference type="ARBA" id="ARBA00022679"/>
    </source>
</evidence>
<protein>
    <submittedName>
        <fullName evidence="4">UDP-glucose pyrophosphorylase</fullName>
    </submittedName>
</protein>
<dbReference type="Proteomes" id="UP000061457">
    <property type="component" value="Chromosome I"/>
</dbReference>
<dbReference type="STRING" id="161398.PP2015_2899"/>
<evidence type="ECO:0000256" key="2">
    <source>
        <dbReference type="ARBA" id="ARBA00022695"/>
    </source>
</evidence>
<evidence type="ECO:0000259" key="3">
    <source>
        <dbReference type="Pfam" id="PF00483"/>
    </source>
</evidence>
<dbReference type="InterPro" id="IPR029044">
    <property type="entry name" value="Nucleotide-diphossugar_trans"/>
</dbReference>
<organism evidence="4 5">
    <name type="scientific">Pseudoalteromonas phenolica</name>
    <dbReference type="NCBI Taxonomy" id="161398"/>
    <lineage>
        <taxon>Bacteria</taxon>
        <taxon>Pseudomonadati</taxon>
        <taxon>Pseudomonadota</taxon>
        <taxon>Gammaproteobacteria</taxon>
        <taxon>Alteromonadales</taxon>
        <taxon>Pseudoalteromonadaceae</taxon>
        <taxon>Pseudoalteromonas</taxon>
    </lineage>
</organism>
<dbReference type="GO" id="GO:0016779">
    <property type="term" value="F:nucleotidyltransferase activity"/>
    <property type="evidence" value="ECO:0007669"/>
    <property type="project" value="UniProtKB-KW"/>
</dbReference>
<dbReference type="Pfam" id="PF00483">
    <property type="entry name" value="NTP_transferase"/>
    <property type="match status" value="1"/>
</dbReference>
<feature type="domain" description="Nucleotidyl transferase" evidence="3">
    <location>
        <begin position="11"/>
        <end position="155"/>
    </location>
</feature>
<accession>A0A0S2K4H3</accession>
<proteinExistence type="predicted"/>
<evidence type="ECO:0000313" key="5">
    <source>
        <dbReference type="Proteomes" id="UP000061457"/>
    </source>
</evidence>
<dbReference type="EMBL" id="CP013187">
    <property type="protein sequence ID" value="ALO43383.1"/>
    <property type="molecule type" value="Genomic_DNA"/>
</dbReference>
<dbReference type="PANTHER" id="PTHR43584:SF8">
    <property type="entry name" value="N-ACETYLMURAMATE ALPHA-1-PHOSPHATE URIDYLYLTRANSFERASE"/>
    <property type="match status" value="1"/>
</dbReference>
<evidence type="ECO:0000313" key="4">
    <source>
        <dbReference type="EMBL" id="ALO43383.1"/>
    </source>
</evidence>
<dbReference type="PANTHER" id="PTHR43584">
    <property type="entry name" value="NUCLEOTIDYL TRANSFERASE"/>
    <property type="match status" value="1"/>
</dbReference>
<dbReference type="AlphaFoldDB" id="A0A0S2K4H3"/>
<gene>
    <name evidence="4" type="ORF">PP2015_2899</name>
</gene>
<keyword evidence="2" id="KW-0548">Nucleotidyltransferase</keyword>
<keyword evidence="5" id="KW-1185">Reference proteome</keyword>
<dbReference type="InterPro" id="IPR050065">
    <property type="entry name" value="GlmU-like"/>
</dbReference>
<dbReference type="Gene3D" id="3.90.550.10">
    <property type="entry name" value="Spore Coat Polysaccharide Biosynthesis Protein SpsA, Chain A"/>
    <property type="match status" value="1"/>
</dbReference>
<name>A0A0S2K4H3_9GAMM</name>
<dbReference type="PATRIC" id="fig|161398.10.peg.2957"/>
<keyword evidence="1" id="KW-0808">Transferase</keyword>
<dbReference type="KEGG" id="pphe:PP2015_2899"/>
<reference evidence="4 5" key="1">
    <citation type="submission" date="2015-11" db="EMBL/GenBank/DDBJ databases">
        <authorList>
            <person name="Zhang Y."/>
            <person name="Guo Z."/>
        </authorList>
    </citation>
    <scope>NUCLEOTIDE SEQUENCE [LARGE SCALE GENOMIC DNA]</scope>
    <source>
        <strain evidence="4 5">KCTC 12086</strain>
    </source>
</reference>